<organism evidence="1 2">
    <name type="scientific">Hansschlegelia beijingensis</name>
    <dbReference type="NCBI Taxonomy" id="1133344"/>
    <lineage>
        <taxon>Bacteria</taxon>
        <taxon>Pseudomonadati</taxon>
        <taxon>Pseudomonadota</taxon>
        <taxon>Alphaproteobacteria</taxon>
        <taxon>Hyphomicrobiales</taxon>
        <taxon>Methylopilaceae</taxon>
        <taxon>Hansschlegelia</taxon>
    </lineage>
</organism>
<evidence type="ECO:0000313" key="2">
    <source>
        <dbReference type="Proteomes" id="UP000528964"/>
    </source>
</evidence>
<proteinExistence type="predicted"/>
<accession>A0A7W6GGB9</accession>
<dbReference type="InterPro" id="IPR029033">
    <property type="entry name" value="His_PPase_superfam"/>
</dbReference>
<dbReference type="EMBL" id="JACIDR010000004">
    <property type="protein sequence ID" value="MBB3973938.1"/>
    <property type="molecule type" value="Genomic_DNA"/>
</dbReference>
<evidence type="ECO:0008006" key="3">
    <source>
        <dbReference type="Google" id="ProtNLM"/>
    </source>
</evidence>
<dbReference type="Gene3D" id="3.40.50.1240">
    <property type="entry name" value="Phosphoglycerate mutase-like"/>
    <property type="match status" value="1"/>
</dbReference>
<gene>
    <name evidence="1" type="ORF">GGR24_002615</name>
</gene>
<protein>
    <recommendedName>
        <fullName evidence="3">Histidine phosphatase family protein</fullName>
    </recommendedName>
</protein>
<dbReference type="RefSeq" id="WP_183395803.1">
    <property type="nucleotide sequence ID" value="NZ_JACIDR010000004.1"/>
</dbReference>
<reference evidence="1 2" key="1">
    <citation type="submission" date="2020-08" db="EMBL/GenBank/DDBJ databases">
        <title>Genomic Encyclopedia of Type Strains, Phase IV (KMG-IV): sequencing the most valuable type-strain genomes for metagenomic binning, comparative biology and taxonomic classification.</title>
        <authorList>
            <person name="Goeker M."/>
        </authorList>
    </citation>
    <scope>NUCLEOTIDE SEQUENCE [LARGE SCALE GENOMIC DNA]</scope>
    <source>
        <strain evidence="1 2">DSM 25481</strain>
    </source>
</reference>
<dbReference type="Proteomes" id="UP000528964">
    <property type="component" value="Unassembled WGS sequence"/>
</dbReference>
<keyword evidence="2" id="KW-1185">Reference proteome</keyword>
<sequence>MAHGPDRILFIRHAEHHSQLGITEDGMPDDQSLNARGWQRAGALIARLAQPANGDAPPDAIYASAITEDGQSRRPQQTVAPLLAFLRARGHVTYCDAYAKTAVDELAEDLMTRKGVVLVAWEHSMIPKIARRLGAKSVPSDWPTDRYDMIWRLDRSDDGWSFEEIDQGLLVGDR</sequence>
<name>A0A7W6GGB9_9HYPH</name>
<comment type="caution">
    <text evidence="1">The sequence shown here is derived from an EMBL/GenBank/DDBJ whole genome shotgun (WGS) entry which is preliminary data.</text>
</comment>
<dbReference type="SUPFAM" id="SSF53254">
    <property type="entry name" value="Phosphoglycerate mutase-like"/>
    <property type="match status" value="1"/>
</dbReference>
<evidence type="ECO:0000313" key="1">
    <source>
        <dbReference type="EMBL" id="MBB3973938.1"/>
    </source>
</evidence>
<dbReference type="AlphaFoldDB" id="A0A7W6GGB9"/>